<comment type="caution">
    <text evidence="1">The sequence shown here is derived from an EMBL/GenBank/DDBJ whole genome shotgun (WGS) entry which is preliminary data.</text>
</comment>
<sequence length="809" mass="94664">MCNKDPLLDVANHDEKSDPKEQFLQALEEYGVKINDEIQLAAEHLFSGWLQQKRDQDFLDSGFDFSYNSIFNLFDYRKSSPSIGFSPFEISANIAKKYFPTSPYDLFETGLGKALGLEQHFNFFVLAVYGENFFFSQALFDEKALTSLEPSERRRILWRFFGLLLNKDCAFHMPFVIGFDSGIELKSLTSAALLNLLPGPPTENTHGLLQGIEFLKAWIRYDAEANRLTSHRLELLGEIQFLWKKLGEELTNAEQDLSPEVLKTAQRWLDETKRELFFLLYLYTNLAELSGEKTKFWANELDQFYWEYCEKNDDNTDSLSENEKTARRNDVLEQFCVQLTLQQVETWAKYAAYESAVSFLKHDAYFDPSTLLFYFGERWWDTNHFSIWKKGFEEGLSSLNSEERFYTLSNYLKLLKQVSYSKQSNSCLNGIDEALVCLGQRFTERDKDWQESYWNWCYSLLIDLHKDSNFPEKLMPEWTLLANGRLSGELRLPAIEKSIEVIFREFTGDLEFSRASQLKELLELIEYSEPTKNLRYTDKGIGLLRGKLSKLPVSEESVERDGHELLSDLLQKLDAVEPVKALRHRLILLRSSQAPFSDKSVYRGDESGISTLHVNWNSPFAALAHHFAEDWLRHSQFDDPEKREKWLSRYQYKRSEDQLLSYGEVEEWKRLMAFSQELTEFCLNRLRLRKGERTSEGKYTEEQVIERSSIWRKGYLRALTELGFDLGGKVHKTVNFTKQYDPDESVRTTAKECYRAVRRDKKTKRSIQGLKRGIIAAEWWLLVCQRRELGLEISTEGARRTRRNLLRNP</sequence>
<dbReference type="OrthoDB" id="5884352at2"/>
<reference evidence="1 2" key="1">
    <citation type="submission" date="2018-05" db="EMBL/GenBank/DDBJ databases">
        <title>Leucothrix arctica sp. nov., isolated from Arctic seawater.</title>
        <authorList>
            <person name="Choi A."/>
            <person name="Baek K."/>
        </authorList>
    </citation>
    <scope>NUCLEOTIDE SEQUENCE [LARGE SCALE GENOMIC DNA]</scope>
    <source>
        <strain evidence="1 2">JCM 18388</strain>
    </source>
</reference>
<evidence type="ECO:0000313" key="2">
    <source>
        <dbReference type="Proteomes" id="UP000245539"/>
    </source>
</evidence>
<proteinExistence type="predicted"/>
<dbReference type="AlphaFoldDB" id="A0A317CEN8"/>
<dbReference type="RefSeq" id="WP_109837838.1">
    <property type="nucleotide sequence ID" value="NZ_QGKM01000030.1"/>
</dbReference>
<gene>
    <name evidence="1" type="ORF">DKW60_11695</name>
</gene>
<accession>A0A317CEN8</accession>
<keyword evidence="2" id="KW-1185">Reference proteome</keyword>
<protein>
    <submittedName>
        <fullName evidence="1">Uncharacterized protein</fullName>
    </submittedName>
</protein>
<organism evidence="1 2">
    <name type="scientific">Leucothrix pacifica</name>
    <dbReference type="NCBI Taxonomy" id="1247513"/>
    <lineage>
        <taxon>Bacteria</taxon>
        <taxon>Pseudomonadati</taxon>
        <taxon>Pseudomonadota</taxon>
        <taxon>Gammaproteobacteria</taxon>
        <taxon>Thiotrichales</taxon>
        <taxon>Thiotrichaceae</taxon>
        <taxon>Leucothrix</taxon>
    </lineage>
</organism>
<dbReference type="EMBL" id="QGKM01000030">
    <property type="protein sequence ID" value="PWQ96867.1"/>
    <property type="molecule type" value="Genomic_DNA"/>
</dbReference>
<evidence type="ECO:0000313" key="1">
    <source>
        <dbReference type="EMBL" id="PWQ96867.1"/>
    </source>
</evidence>
<name>A0A317CEN8_9GAMM</name>
<dbReference type="Proteomes" id="UP000245539">
    <property type="component" value="Unassembled WGS sequence"/>
</dbReference>